<dbReference type="AlphaFoldDB" id="A0A2M8RUS4"/>
<organism evidence="1 2">
    <name type="scientific">Caviibacterium pharyngocola</name>
    <dbReference type="NCBI Taxonomy" id="28159"/>
    <lineage>
        <taxon>Bacteria</taxon>
        <taxon>Pseudomonadati</taxon>
        <taxon>Pseudomonadota</taxon>
        <taxon>Gammaproteobacteria</taxon>
        <taxon>Pasteurellales</taxon>
        <taxon>Pasteurellaceae</taxon>
        <taxon>Caviibacterium</taxon>
    </lineage>
</organism>
<protein>
    <submittedName>
        <fullName evidence="1">Uncharacterized protein</fullName>
    </submittedName>
</protein>
<keyword evidence="2" id="KW-1185">Reference proteome</keyword>
<reference evidence="1 2" key="1">
    <citation type="submission" date="2017-11" db="EMBL/GenBank/DDBJ databases">
        <title>Reclassification of Bisgaard taxon 5 as Caviibacterium pharyngocola gen. nov., sp. nov.</title>
        <authorList>
            <person name="Christensen H."/>
        </authorList>
    </citation>
    <scope>NUCLEOTIDE SEQUENCE [LARGE SCALE GENOMIC DNA]</scope>
    <source>
        <strain evidence="1 2">7_3</strain>
    </source>
</reference>
<gene>
    <name evidence="1" type="ORF">CVP04_08150</name>
</gene>
<dbReference type="EMBL" id="PHGZ01000017">
    <property type="protein sequence ID" value="PJG82631.1"/>
    <property type="molecule type" value="Genomic_DNA"/>
</dbReference>
<accession>A0A2M8RUS4</accession>
<proteinExistence type="predicted"/>
<sequence>MVMLLVGIAINLALWRIRSINRLSEQCRQAQSTFKQVQIAPEDSIKPQSIQPRINRGMSL</sequence>
<comment type="caution">
    <text evidence="1">The sequence shown here is derived from an EMBL/GenBank/DDBJ whole genome shotgun (WGS) entry which is preliminary data.</text>
</comment>
<evidence type="ECO:0000313" key="1">
    <source>
        <dbReference type="EMBL" id="PJG82631.1"/>
    </source>
</evidence>
<evidence type="ECO:0000313" key="2">
    <source>
        <dbReference type="Proteomes" id="UP000230282"/>
    </source>
</evidence>
<name>A0A2M8RUS4_9PAST</name>
<dbReference type="Proteomes" id="UP000230282">
    <property type="component" value="Unassembled WGS sequence"/>
</dbReference>